<reference evidence="1" key="1">
    <citation type="submission" date="2023-07" db="EMBL/GenBank/DDBJ databases">
        <title>draft genome sequence of fig (Ficus carica).</title>
        <authorList>
            <person name="Takahashi T."/>
            <person name="Nishimura K."/>
        </authorList>
    </citation>
    <scope>NUCLEOTIDE SEQUENCE</scope>
</reference>
<sequence>MKERTRKRYVETRFDYSIHEENKIVAESNGMILEKFFFLVLRERLAVSVHAWLDIGAASPTWIGRKGFAFRSLFEAGLDEHWQVRDSLSLSAWSGSPPLSLKGKTREWGPLETFAFGSILITWPRKDLSLPVYCYIKAFKLSRDVRLDAVDKWIAVSMPRFTASHAKPHRLVSGITVRLLTSSINAELYLLVRLRLVFVASTGCNNMLPSCFQKNVLSAYVLSEATFGPELSSKQPSPLSIKGRADRNLANILTKPFINKEGTKTVSTLDLDGNHRDPLLISKQEPWYIEDATIKDGRLD</sequence>
<dbReference type="EMBL" id="BTGU01000039">
    <property type="protein sequence ID" value="GMN51976.1"/>
    <property type="molecule type" value="Genomic_DNA"/>
</dbReference>
<dbReference type="Proteomes" id="UP001187192">
    <property type="component" value="Unassembled WGS sequence"/>
</dbReference>
<accession>A0AA88AUP2</accession>
<evidence type="ECO:0000313" key="2">
    <source>
        <dbReference type="Proteomes" id="UP001187192"/>
    </source>
</evidence>
<evidence type="ECO:0000313" key="1">
    <source>
        <dbReference type="EMBL" id="GMN51976.1"/>
    </source>
</evidence>
<name>A0AA88AUP2_FICCA</name>
<keyword evidence="2" id="KW-1185">Reference proteome</keyword>
<proteinExistence type="predicted"/>
<dbReference type="AlphaFoldDB" id="A0AA88AUP2"/>
<gene>
    <name evidence="1" type="ORF">TIFTF001_021120</name>
</gene>
<comment type="caution">
    <text evidence="1">The sequence shown here is derived from an EMBL/GenBank/DDBJ whole genome shotgun (WGS) entry which is preliminary data.</text>
</comment>
<organism evidence="1 2">
    <name type="scientific">Ficus carica</name>
    <name type="common">Common fig</name>
    <dbReference type="NCBI Taxonomy" id="3494"/>
    <lineage>
        <taxon>Eukaryota</taxon>
        <taxon>Viridiplantae</taxon>
        <taxon>Streptophyta</taxon>
        <taxon>Embryophyta</taxon>
        <taxon>Tracheophyta</taxon>
        <taxon>Spermatophyta</taxon>
        <taxon>Magnoliopsida</taxon>
        <taxon>eudicotyledons</taxon>
        <taxon>Gunneridae</taxon>
        <taxon>Pentapetalae</taxon>
        <taxon>rosids</taxon>
        <taxon>fabids</taxon>
        <taxon>Rosales</taxon>
        <taxon>Moraceae</taxon>
        <taxon>Ficeae</taxon>
        <taxon>Ficus</taxon>
    </lineage>
</organism>
<protein>
    <submittedName>
        <fullName evidence="1">Uncharacterized protein</fullName>
    </submittedName>
</protein>